<dbReference type="EMBL" id="JBHSIT010000003">
    <property type="protein sequence ID" value="MFC4908180.1"/>
    <property type="molecule type" value="Genomic_DNA"/>
</dbReference>
<evidence type="ECO:0000256" key="7">
    <source>
        <dbReference type="ARBA" id="ARBA00022490"/>
    </source>
</evidence>
<dbReference type="Proteomes" id="UP001595872">
    <property type="component" value="Unassembled WGS sequence"/>
</dbReference>
<protein>
    <recommendedName>
        <fullName evidence="5">Oxygen sensor histidine kinase NreB</fullName>
        <ecNumber evidence="4">2.7.13.3</ecNumber>
    </recommendedName>
    <alternativeName>
        <fullName evidence="15">Nitrogen regulation protein B</fullName>
    </alternativeName>
</protein>
<evidence type="ECO:0000259" key="19">
    <source>
        <dbReference type="PROSITE" id="PS50109"/>
    </source>
</evidence>
<dbReference type="EC" id="2.7.13.3" evidence="4"/>
<dbReference type="Pfam" id="PF07730">
    <property type="entry name" value="HisKA_3"/>
    <property type="match status" value="1"/>
</dbReference>
<comment type="catalytic activity">
    <reaction evidence="1">
        <text>ATP + protein L-histidine = ADP + protein N-phospho-L-histidine.</text>
        <dbReference type="EC" id="2.7.13.3"/>
    </reaction>
</comment>
<feature type="transmembrane region" description="Helical" evidence="18">
    <location>
        <begin position="37"/>
        <end position="58"/>
    </location>
</feature>
<comment type="function">
    <text evidence="14">Member of the two-component regulatory system NreB/NreC involved in the control of dissimilatory nitrate/nitrite reduction in response to oxygen. NreB functions as a direct oxygen sensor histidine kinase which is autophosphorylated, in the absence of oxygen, probably at the conserved histidine residue, and transfers its phosphate group probably to a conserved aspartate residue of NreC. NreB/NreC activates the expression of the nitrate (narGHJI) and nitrite (nir) reductase operons, as well as the putative nitrate transporter gene narT.</text>
</comment>
<feature type="transmembrane region" description="Helical" evidence="18">
    <location>
        <begin position="110"/>
        <end position="131"/>
    </location>
</feature>
<name>A0ABV9TVM8_9ACTN</name>
<dbReference type="PIRSF" id="PIRSF037434">
    <property type="entry name" value="STHK_ChrS"/>
    <property type="match status" value="1"/>
</dbReference>
<dbReference type="PANTHER" id="PTHR24421:SF62">
    <property type="entry name" value="SENSORY TRANSDUCTION HISTIDINE KINASE"/>
    <property type="match status" value="1"/>
</dbReference>
<evidence type="ECO:0000313" key="21">
    <source>
        <dbReference type="Proteomes" id="UP001595872"/>
    </source>
</evidence>
<organism evidence="20 21">
    <name type="scientific">Actinomadura gamaensis</name>
    <dbReference type="NCBI Taxonomy" id="1763541"/>
    <lineage>
        <taxon>Bacteria</taxon>
        <taxon>Bacillati</taxon>
        <taxon>Actinomycetota</taxon>
        <taxon>Actinomycetes</taxon>
        <taxon>Streptosporangiales</taxon>
        <taxon>Thermomonosporaceae</taxon>
        <taxon>Actinomadura</taxon>
    </lineage>
</organism>
<dbReference type="Gene3D" id="1.20.5.1930">
    <property type="match status" value="1"/>
</dbReference>
<evidence type="ECO:0000256" key="3">
    <source>
        <dbReference type="ARBA" id="ARBA00004496"/>
    </source>
</evidence>
<evidence type="ECO:0000256" key="5">
    <source>
        <dbReference type="ARBA" id="ARBA00017322"/>
    </source>
</evidence>
<evidence type="ECO:0000256" key="4">
    <source>
        <dbReference type="ARBA" id="ARBA00012438"/>
    </source>
</evidence>
<dbReference type="PROSITE" id="PS50109">
    <property type="entry name" value="HIS_KIN"/>
    <property type="match status" value="1"/>
</dbReference>
<keyword evidence="11" id="KW-0408">Iron</keyword>
<dbReference type="RefSeq" id="WP_378254554.1">
    <property type="nucleotide sequence ID" value="NZ_JBHSIT010000003.1"/>
</dbReference>
<evidence type="ECO:0000256" key="14">
    <source>
        <dbReference type="ARBA" id="ARBA00024827"/>
    </source>
</evidence>
<keyword evidence="9" id="KW-0479">Metal-binding</keyword>
<dbReference type="Gene3D" id="3.30.565.10">
    <property type="entry name" value="Histidine kinase-like ATPase, C-terminal domain"/>
    <property type="match status" value="1"/>
</dbReference>
<comment type="subcellular location">
    <subcellularLocation>
        <location evidence="3">Cytoplasm</location>
    </subcellularLocation>
</comment>
<dbReference type="InterPro" id="IPR004358">
    <property type="entry name" value="Sig_transdc_His_kin-like_C"/>
</dbReference>
<keyword evidence="18" id="KW-1133">Transmembrane helix</keyword>
<keyword evidence="16" id="KW-0175">Coiled coil</keyword>
<evidence type="ECO:0000256" key="6">
    <source>
        <dbReference type="ARBA" id="ARBA00022485"/>
    </source>
</evidence>
<gene>
    <name evidence="20" type="ORF">ACFPCY_12670</name>
</gene>
<dbReference type="PANTHER" id="PTHR24421">
    <property type="entry name" value="NITRATE/NITRITE SENSOR PROTEIN NARX-RELATED"/>
    <property type="match status" value="1"/>
</dbReference>
<dbReference type="InterPro" id="IPR011712">
    <property type="entry name" value="Sig_transdc_His_kin_sub3_dim/P"/>
</dbReference>
<evidence type="ECO:0000256" key="9">
    <source>
        <dbReference type="ARBA" id="ARBA00022723"/>
    </source>
</evidence>
<keyword evidence="18" id="KW-0812">Transmembrane</keyword>
<keyword evidence="21" id="KW-1185">Reference proteome</keyword>
<dbReference type="InterPro" id="IPR017205">
    <property type="entry name" value="Sig_transdc_His_kinase_ChrS"/>
</dbReference>
<evidence type="ECO:0000256" key="16">
    <source>
        <dbReference type="SAM" id="Coils"/>
    </source>
</evidence>
<proteinExistence type="predicted"/>
<dbReference type="SUPFAM" id="SSF55874">
    <property type="entry name" value="ATPase domain of HSP90 chaperone/DNA topoisomerase II/histidine kinase"/>
    <property type="match status" value="1"/>
</dbReference>
<keyword evidence="6" id="KW-0004">4Fe-4S</keyword>
<feature type="domain" description="Histidine kinase" evidence="19">
    <location>
        <begin position="313"/>
        <end position="401"/>
    </location>
</feature>
<accession>A0ABV9TVM8</accession>
<keyword evidence="8" id="KW-0808">Transferase</keyword>
<evidence type="ECO:0000256" key="17">
    <source>
        <dbReference type="SAM" id="MobiDB-lite"/>
    </source>
</evidence>
<dbReference type="InterPro" id="IPR050482">
    <property type="entry name" value="Sensor_HK_TwoCompSys"/>
</dbReference>
<evidence type="ECO:0000256" key="2">
    <source>
        <dbReference type="ARBA" id="ARBA00001966"/>
    </source>
</evidence>
<dbReference type="Pfam" id="PF02518">
    <property type="entry name" value="HATPase_c"/>
    <property type="match status" value="1"/>
</dbReference>
<feature type="transmembrane region" description="Helical" evidence="18">
    <location>
        <begin position="70"/>
        <end position="98"/>
    </location>
</feature>
<dbReference type="InterPro" id="IPR036890">
    <property type="entry name" value="HATPase_C_sf"/>
</dbReference>
<evidence type="ECO:0000256" key="15">
    <source>
        <dbReference type="ARBA" id="ARBA00030800"/>
    </source>
</evidence>
<feature type="coiled-coil region" evidence="16">
    <location>
        <begin position="157"/>
        <end position="194"/>
    </location>
</feature>
<keyword evidence="18" id="KW-0472">Membrane</keyword>
<evidence type="ECO:0000313" key="20">
    <source>
        <dbReference type="EMBL" id="MFC4908180.1"/>
    </source>
</evidence>
<reference evidence="21" key="1">
    <citation type="journal article" date="2019" name="Int. J. Syst. Evol. Microbiol.">
        <title>The Global Catalogue of Microorganisms (GCM) 10K type strain sequencing project: providing services to taxonomists for standard genome sequencing and annotation.</title>
        <authorList>
            <consortium name="The Broad Institute Genomics Platform"/>
            <consortium name="The Broad Institute Genome Sequencing Center for Infectious Disease"/>
            <person name="Wu L."/>
            <person name="Ma J."/>
        </authorList>
    </citation>
    <scope>NUCLEOTIDE SEQUENCE [LARGE SCALE GENOMIC DNA]</scope>
    <source>
        <strain evidence="21">KLKA75</strain>
    </source>
</reference>
<evidence type="ECO:0000256" key="8">
    <source>
        <dbReference type="ARBA" id="ARBA00022679"/>
    </source>
</evidence>
<feature type="transmembrane region" description="Helical" evidence="18">
    <location>
        <begin position="137"/>
        <end position="156"/>
    </location>
</feature>
<dbReference type="CDD" id="cd16917">
    <property type="entry name" value="HATPase_UhpB-NarQ-NarX-like"/>
    <property type="match status" value="1"/>
</dbReference>
<evidence type="ECO:0000256" key="11">
    <source>
        <dbReference type="ARBA" id="ARBA00023004"/>
    </source>
</evidence>
<comment type="cofactor">
    <cofactor evidence="2">
        <name>[4Fe-4S] cluster</name>
        <dbReference type="ChEBI" id="CHEBI:49883"/>
    </cofactor>
</comment>
<evidence type="ECO:0000256" key="12">
    <source>
        <dbReference type="ARBA" id="ARBA00023012"/>
    </source>
</evidence>
<keyword evidence="10 20" id="KW-0418">Kinase</keyword>
<feature type="transmembrane region" description="Helical" evidence="18">
    <location>
        <begin position="12"/>
        <end position="30"/>
    </location>
</feature>
<dbReference type="GO" id="GO:0016301">
    <property type="term" value="F:kinase activity"/>
    <property type="evidence" value="ECO:0007669"/>
    <property type="project" value="UniProtKB-KW"/>
</dbReference>
<evidence type="ECO:0000256" key="18">
    <source>
        <dbReference type="SAM" id="Phobius"/>
    </source>
</evidence>
<dbReference type="InterPro" id="IPR005467">
    <property type="entry name" value="His_kinase_dom"/>
</dbReference>
<comment type="caution">
    <text evidence="20">The sequence shown here is derived from an EMBL/GenBank/DDBJ whole genome shotgun (WGS) entry which is preliminary data.</text>
</comment>
<dbReference type="SMART" id="SM00387">
    <property type="entry name" value="HATPase_c"/>
    <property type="match status" value="1"/>
</dbReference>
<evidence type="ECO:0000256" key="1">
    <source>
        <dbReference type="ARBA" id="ARBA00000085"/>
    </source>
</evidence>
<keyword evidence="7" id="KW-0963">Cytoplasm</keyword>
<keyword evidence="12" id="KW-0902">Two-component regulatory system</keyword>
<keyword evidence="13" id="KW-0411">Iron-sulfur</keyword>
<dbReference type="PRINTS" id="PR00344">
    <property type="entry name" value="BCTRLSENSOR"/>
</dbReference>
<dbReference type="InterPro" id="IPR003594">
    <property type="entry name" value="HATPase_dom"/>
</dbReference>
<evidence type="ECO:0000256" key="13">
    <source>
        <dbReference type="ARBA" id="ARBA00023014"/>
    </source>
</evidence>
<feature type="region of interest" description="Disordered" evidence="17">
    <location>
        <begin position="387"/>
        <end position="407"/>
    </location>
</feature>
<sequence>MTEWERRQGRTVHAVLYGMLAASTLLAVLVEPGGAPGVLATLGLAALTAVWMLGLVTLRPAGGFGPVTAWVHYAGMTVLFGLLLWRSTLFGLFAWTGYVQAGWLPGRGRYAGVAITAFLVASTYVGGFRNINAGTLPLYVVFGLAGTGIGGAFLFFNRRLGEQNDRQRTMLAELTEANARLETALEENAGLHAQLLAQAREAGALDERARMAREIHDTLAQGFTGIVAQLEAALQNPDRWERYARQAQALARENLTEARRSVQALRPGPLEQALLPEAIGRMTGRWTASCGVPVSVETTGEPCPLHPDVEVALFRVAQEALTNVAKHAGATRVGLTLSYLDDLVLLDVRDDGVGFVPDRASGGGFGLSSMRQRMLRVAGGLSVESAPGEGTAVNATAPAIPAGEGTR</sequence>
<evidence type="ECO:0000256" key="10">
    <source>
        <dbReference type="ARBA" id="ARBA00022777"/>
    </source>
</evidence>